<protein>
    <recommendedName>
        <fullName evidence="4">Retrotransposon gag domain-containing protein</fullName>
    </recommendedName>
</protein>
<feature type="chain" id="PRO_5044749880" description="Retrotransposon gag domain-containing protein" evidence="1">
    <location>
        <begin position="22"/>
        <end position="172"/>
    </location>
</feature>
<gene>
    <name evidence="2" type="ORF">M9458_036926</name>
</gene>
<dbReference type="EMBL" id="JAMKFB020000018">
    <property type="protein sequence ID" value="KAL0168704.1"/>
    <property type="molecule type" value="Genomic_DNA"/>
</dbReference>
<evidence type="ECO:0000256" key="1">
    <source>
        <dbReference type="SAM" id="SignalP"/>
    </source>
</evidence>
<feature type="signal peptide" evidence="1">
    <location>
        <begin position="1"/>
        <end position="21"/>
    </location>
</feature>
<keyword evidence="3" id="KW-1185">Reference proteome</keyword>
<feature type="non-terminal residue" evidence="2">
    <location>
        <position position="1"/>
    </location>
</feature>
<evidence type="ECO:0008006" key="4">
    <source>
        <dbReference type="Google" id="ProtNLM"/>
    </source>
</evidence>
<name>A0ABD0P3R7_CIRMR</name>
<evidence type="ECO:0000313" key="3">
    <source>
        <dbReference type="Proteomes" id="UP001529510"/>
    </source>
</evidence>
<keyword evidence="1" id="KW-0732">Signal</keyword>
<dbReference type="Proteomes" id="UP001529510">
    <property type="component" value="Unassembled WGS sequence"/>
</dbReference>
<reference evidence="2 3" key="1">
    <citation type="submission" date="2024-05" db="EMBL/GenBank/DDBJ databases">
        <title>Genome sequencing and assembly of Indian major carp, Cirrhinus mrigala (Hamilton, 1822).</title>
        <authorList>
            <person name="Mohindra V."/>
            <person name="Chowdhury L.M."/>
            <person name="Lal K."/>
            <person name="Jena J.K."/>
        </authorList>
    </citation>
    <scope>NUCLEOTIDE SEQUENCE [LARGE SCALE GENOMIC DNA]</scope>
    <source>
        <strain evidence="2">CM1030</strain>
        <tissue evidence="2">Blood</tissue>
    </source>
</reference>
<accession>A0ABD0P3R7</accession>
<evidence type="ECO:0000313" key="2">
    <source>
        <dbReference type="EMBL" id="KAL0168704.1"/>
    </source>
</evidence>
<comment type="caution">
    <text evidence="2">The sequence shown here is derived from an EMBL/GenBank/DDBJ whole genome shotgun (WGS) entry which is preliminary data.</text>
</comment>
<organism evidence="2 3">
    <name type="scientific">Cirrhinus mrigala</name>
    <name type="common">Mrigala</name>
    <dbReference type="NCBI Taxonomy" id="683832"/>
    <lineage>
        <taxon>Eukaryota</taxon>
        <taxon>Metazoa</taxon>
        <taxon>Chordata</taxon>
        <taxon>Craniata</taxon>
        <taxon>Vertebrata</taxon>
        <taxon>Euteleostomi</taxon>
        <taxon>Actinopterygii</taxon>
        <taxon>Neopterygii</taxon>
        <taxon>Teleostei</taxon>
        <taxon>Ostariophysi</taxon>
        <taxon>Cypriniformes</taxon>
        <taxon>Cyprinidae</taxon>
        <taxon>Labeoninae</taxon>
        <taxon>Labeonini</taxon>
        <taxon>Cirrhinus</taxon>
    </lineage>
</organism>
<sequence>IILSSRLLHFCLLLFDPACLTMSMSRPVNKGLHMDPLVSRLAPSVTEYSVQTGSSSFTPGQSTDMDTDRILFRIKQGPRTLEQYIREFLAIANHSTLPDCTIIEIFCDGINEPLKAKMRREGPRSSLAAFMDCALLCVGSPFTVGVADGERDATEPLTAWIAREMAAVAERA</sequence>
<proteinExistence type="predicted"/>
<dbReference type="AlphaFoldDB" id="A0ABD0P3R7"/>